<keyword evidence="2" id="KW-1185">Reference proteome</keyword>
<protein>
    <submittedName>
        <fullName evidence="1">Uncharacterized protein</fullName>
    </submittedName>
</protein>
<organism evidence="1 2">
    <name type="scientific">Brachionus plicatilis</name>
    <name type="common">Marine rotifer</name>
    <name type="synonym">Brachionus muelleri</name>
    <dbReference type="NCBI Taxonomy" id="10195"/>
    <lineage>
        <taxon>Eukaryota</taxon>
        <taxon>Metazoa</taxon>
        <taxon>Spiralia</taxon>
        <taxon>Gnathifera</taxon>
        <taxon>Rotifera</taxon>
        <taxon>Eurotatoria</taxon>
        <taxon>Monogononta</taxon>
        <taxon>Pseudotrocha</taxon>
        <taxon>Ploima</taxon>
        <taxon>Brachionidae</taxon>
        <taxon>Brachionus</taxon>
    </lineage>
</organism>
<dbReference type="AlphaFoldDB" id="A0A3M7QNJ0"/>
<evidence type="ECO:0000313" key="1">
    <source>
        <dbReference type="EMBL" id="RNA12518.1"/>
    </source>
</evidence>
<gene>
    <name evidence="1" type="ORF">BpHYR1_046117</name>
</gene>
<dbReference type="EMBL" id="REGN01005671">
    <property type="protein sequence ID" value="RNA12518.1"/>
    <property type="molecule type" value="Genomic_DNA"/>
</dbReference>
<reference evidence="1 2" key="1">
    <citation type="journal article" date="2018" name="Sci. Rep.">
        <title>Genomic signatures of local adaptation to the degree of environmental predictability in rotifers.</title>
        <authorList>
            <person name="Franch-Gras L."/>
            <person name="Hahn C."/>
            <person name="Garcia-Roger E.M."/>
            <person name="Carmona M.J."/>
            <person name="Serra M."/>
            <person name="Gomez A."/>
        </authorList>
    </citation>
    <scope>NUCLEOTIDE SEQUENCE [LARGE SCALE GENOMIC DNA]</scope>
    <source>
        <strain evidence="1">HYR1</strain>
    </source>
</reference>
<evidence type="ECO:0000313" key="2">
    <source>
        <dbReference type="Proteomes" id="UP000276133"/>
    </source>
</evidence>
<sequence length="73" mass="8194">MDGSDEGRIGSGNFHPNFVLLVCCERKKMDLINLKKSAASKFFPIIIDSALVFIQNHLYCSFGSCIEDMLHNL</sequence>
<accession>A0A3M7QNJ0</accession>
<proteinExistence type="predicted"/>
<dbReference type="Proteomes" id="UP000276133">
    <property type="component" value="Unassembled WGS sequence"/>
</dbReference>
<comment type="caution">
    <text evidence="1">The sequence shown here is derived from an EMBL/GenBank/DDBJ whole genome shotgun (WGS) entry which is preliminary data.</text>
</comment>
<name>A0A3M7QNJ0_BRAPC</name>